<dbReference type="EMBL" id="SACR01000005">
    <property type="protein sequence ID" value="RVU44603.1"/>
    <property type="molecule type" value="Genomic_DNA"/>
</dbReference>
<dbReference type="PANTHER" id="PTHR47861">
    <property type="entry name" value="FKBP-TYPE PEPTIDYL-PROLYL CIS-TRANS ISOMERASE SLYD"/>
    <property type="match status" value="1"/>
</dbReference>
<protein>
    <recommendedName>
        <fullName evidence="9">peptidylprolyl isomerase</fullName>
        <ecNumber evidence="9">5.2.1.8</ecNumber>
    </recommendedName>
</protein>
<keyword evidence="12" id="KW-1185">Reference proteome</keyword>
<dbReference type="GO" id="GO:0003755">
    <property type="term" value="F:peptidyl-prolyl cis-trans isomerase activity"/>
    <property type="evidence" value="ECO:0007669"/>
    <property type="project" value="UniProtKB-KW"/>
</dbReference>
<comment type="caution">
    <text evidence="11">The sequence shown here is derived from an EMBL/GenBank/DDBJ whole genome shotgun (WGS) entry which is preliminary data.</text>
</comment>
<dbReference type="Gene3D" id="3.10.50.40">
    <property type="match status" value="1"/>
</dbReference>
<sequence>MQISDPCVVSLTWQLTDGQNRPIDELNQPVEFFFGGDDLLAKVEEALAGHGIGAELQLHLEPEHAFGDYKPELVCFEDRALFPEKLETGMAFEGLPEGHATADMPADVIYLVTEIYPSHVVLDGNHPLAGMSLRMHIQVRDVREATPEEIESRTVGGEPVTVLAGGAAKPDGHLH</sequence>
<dbReference type="Gene3D" id="2.40.10.330">
    <property type="match status" value="1"/>
</dbReference>
<keyword evidence="7 9" id="KW-0413">Isomerase</keyword>
<dbReference type="EC" id="5.2.1.8" evidence="9"/>
<evidence type="ECO:0000256" key="6">
    <source>
        <dbReference type="ARBA" id="ARBA00023186"/>
    </source>
</evidence>
<comment type="similarity">
    <text evidence="3">Belongs to the FKBP-type PPIase family.</text>
</comment>
<gene>
    <name evidence="11" type="ORF">EOE66_18255</name>
</gene>
<evidence type="ECO:0000256" key="7">
    <source>
        <dbReference type="ARBA" id="ARBA00023235"/>
    </source>
</evidence>
<organism evidence="11 12">
    <name type="scientific">Rubrivivax rivuli</name>
    <dbReference type="NCBI Taxonomy" id="1862385"/>
    <lineage>
        <taxon>Bacteria</taxon>
        <taxon>Pseudomonadati</taxon>
        <taxon>Pseudomonadota</taxon>
        <taxon>Betaproteobacteria</taxon>
        <taxon>Burkholderiales</taxon>
        <taxon>Sphaerotilaceae</taxon>
        <taxon>Rubrivivax</taxon>
    </lineage>
</organism>
<reference evidence="11 12" key="1">
    <citation type="submission" date="2019-01" db="EMBL/GenBank/DDBJ databases">
        <authorList>
            <person name="Chen W.-M."/>
        </authorList>
    </citation>
    <scope>NUCLEOTIDE SEQUENCE [LARGE SCALE GENOMIC DNA]</scope>
    <source>
        <strain evidence="11 12">KYPY4</strain>
    </source>
</reference>
<name>A0A437RCX6_9BURK</name>
<evidence type="ECO:0000256" key="4">
    <source>
        <dbReference type="ARBA" id="ARBA00022490"/>
    </source>
</evidence>
<evidence type="ECO:0000313" key="11">
    <source>
        <dbReference type="EMBL" id="RVU44603.1"/>
    </source>
</evidence>
<evidence type="ECO:0000256" key="5">
    <source>
        <dbReference type="ARBA" id="ARBA00023110"/>
    </source>
</evidence>
<dbReference type="GO" id="GO:0005737">
    <property type="term" value="C:cytoplasm"/>
    <property type="evidence" value="ECO:0007669"/>
    <property type="project" value="UniProtKB-SubCell"/>
</dbReference>
<dbReference type="SUPFAM" id="SSF54534">
    <property type="entry name" value="FKBP-like"/>
    <property type="match status" value="1"/>
</dbReference>
<dbReference type="Proteomes" id="UP000285575">
    <property type="component" value="Unassembled WGS sequence"/>
</dbReference>
<evidence type="ECO:0000256" key="8">
    <source>
        <dbReference type="ARBA" id="ARBA00037071"/>
    </source>
</evidence>
<dbReference type="AlphaFoldDB" id="A0A437RCX6"/>
<dbReference type="PROSITE" id="PS50059">
    <property type="entry name" value="FKBP_PPIASE"/>
    <property type="match status" value="1"/>
</dbReference>
<dbReference type="RefSeq" id="WP_128230148.1">
    <property type="nucleotide sequence ID" value="NZ_SACR01000005.1"/>
</dbReference>
<dbReference type="InterPro" id="IPR046357">
    <property type="entry name" value="PPIase_dom_sf"/>
</dbReference>
<evidence type="ECO:0000259" key="10">
    <source>
        <dbReference type="PROSITE" id="PS50059"/>
    </source>
</evidence>
<dbReference type="GO" id="GO:0042026">
    <property type="term" value="P:protein refolding"/>
    <property type="evidence" value="ECO:0007669"/>
    <property type="project" value="UniProtKB-ARBA"/>
</dbReference>
<comment type="subcellular location">
    <subcellularLocation>
        <location evidence="2">Cytoplasm</location>
    </subcellularLocation>
</comment>
<dbReference type="PANTHER" id="PTHR47861:SF3">
    <property type="entry name" value="FKBP-TYPE PEPTIDYL-PROLYL CIS-TRANS ISOMERASE SLYD"/>
    <property type="match status" value="1"/>
</dbReference>
<dbReference type="InterPro" id="IPR048261">
    <property type="entry name" value="SlpA/SlyD-like_ins_sf"/>
</dbReference>
<accession>A0A437RCX6</accession>
<evidence type="ECO:0000256" key="3">
    <source>
        <dbReference type="ARBA" id="ARBA00006577"/>
    </source>
</evidence>
<keyword evidence="5 9" id="KW-0697">Rotamase</keyword>
<evidence type="ECO:0000256" key="2">
    <source>
        <dbReference type="ARBA" id="ARBA00004496"/>
    </source>
</evidence>
<proteinExistence type="inferred from homology"/>
<dbReference type="InterPro" id="IPR001179">
    <property type="entry name" value="PPIase_FKBP_dom"/>
</dbReference>
<evidence type="ECO:0000256" key="1">
    <source>
        <dbReference type="ARBA" id="ARBA00000971"/>
    </source>
</evidence>
<keyword evidence="6" id="KW-0143">Chaperone</keyword>
<comment type="function">
    <text evidence="8">Also involved in hydrogenase metallocenter assembly, probably by participating in the nickel insertion step. This function in hydrogenase biosynthesis requires chaperone activity and the presence of the metal-binding domain, but not PPIase activity.</text>
</comment>
<keyword evidence="4" id="KW-0963">Cytoplasm</keyword>
<feature type="domain" description="PPIase FKBP-type" evidence="10">
    <location>
        <begin position="4"/>
        <end position="68"/>
    </location>
</feature>
<dbReference type="OrthoDB" id="9808891at2"/>
<evidence type="ECO:0000256" key="9">
    <source>
        <dbReference type="PROSITE-ProRule" id="PRU00277"/>
    </source>
</evidence>
<evidence type="ECO:0000313" key="12">
    <source>
        <dbReference type="Proteomes" id="UP000285575"/>
    </source>
</evidence>
<comment type="catalytic activity">
    <reaction evidence="1 9">
        <text>[protein]-peptidylproline (omega=180) = [protein]-peptidylproline (omega=0)</text>
        <dbReference type="Rhea" id="RHEA:16237"/>
        <dbReference type="Rhea" id="RHEA-COMP:10747"/>
        <dbReference type="Rhea" id="RHEA-COMP:10748"/>
        <dbReference type="ChEBI" id="CHEBI:83833"/>
        <dbReference type="ChEBI" id="CHEBI:83834"/>
        <dbReference type="EC" id="5.2.1.8"/>
    </reaction>
</comment>